<dbReference type="eggNOG" id="COG5184">
    <property type="taxonomic scope" value="Bacteria"/>
</dbReference>
<evidence type="ECO:0000313" key="3">
    <source>
        <dbReference type="Proteomes" id="UP000002139"/>
    </source>
</evidence>
<sequence>MKPICRSAFLTRSVLLAALCTASVACVDGPENGDVFLGVPAGTTINFAGKFNAGSETIRVQVLADPDDENDPDYENWVTLETTTSASTPTDQGFGEWYEWSVNATPVPSSPTSTESARWPEGGLLRFRVVDDIGSAFATFDQDRLDCYQTVGMRQLTTEEDENWIALGEECKSNWIQAVLVNASKTPTDLEDTPAYLSHIEENGVGSPEDTAEYYDEIDAPASLTAFKTRFGFGAAGSDEVSAVYYNAGDLGIGREMNCKSYNPYPTNPTHPNTGVACFVSNYDDDVNDNANVFGADPIDSLANTVSGLYSGVHSGAFATVAMWYIPPITADDSVRFAVYGPGPNYLLQPDAQLDSKGYNKGIPQNCIVCHGGARYNTLNDSVDGGGARFLPFDLSAFEFSTASGFTRAAQEEKFRKLNKLVLQAGPTAATQELIEGWYAAGSVSTVGTVQNNAFIPPGWTGNKADEKIYSAVIAPYCRGCHAAQSNSFYNFADKDDFQTWGNIGYIEADVCTVGLDPAKNHVMPNAEVTLDRFWKSPARAYLAGYFDIKSSCKP</sequence>
<feature type="chain" id="PRO_5002738964" description="Cytochrome c domain-containing protein" evidence="1">
    <location>
        <begin position="26"/>
        <end position="555"/>
    </location>
</feature>
<dbReference type="OrthoDB" id="6306157at2"/>
<evidence type="ECO:0000256" key="1">
    <source>
        <dbReference type="SAM" id="SignalP"/>
    </source>
</evidence>
<evidence type="ECO:0000313" key="2">
    <source>
        <dbReference type="EMBL" id="CAN99254.1"/>
    </source>
</evidence>
<dbReference type="KEGG" id="scl:sce9082"/>
<dbReference type="RefSeq" id="WP_012241693.1">
    <property type="nucleotide sequence ID" value="NC_010162.1"/>
</dbReference>
<accession>A9G9X9</accession>
<name>A9G9X9_SORC5</name>
<dbReference type="HOGENOM" id="CLU_490807_0_0_7"/>
<feature type="signal peptide" evidence="1">
    <location>
        <begin position="1"/>
        <end position="25"/>
    </location>
</feature>
<organism evidence="2 3">
    <name type="scientific">Sorangium cellulosum (strain So ce56)</name>
    <name type="common">Polyangium cellulosum (strain So ce56)</name>
    <dbReference type="NCBI Taxonomy" id="448385"/>
    <lineage>
        <taxon>Bacteria</taxon>
        <taxon>Pseudomonadati</taxon>
        <taxon>Myxococcota</taxon>
        <taxon>Polyangia</taxon>
        <taxon>Polyangiales</taxon>
        <taxon>Polyangiaceae</taxon>
        <taxon>Sorangium</taxon>
    </lineage>
</organism>
<proteinExistence type="predicted"/>
<dbReference type="Proteomes" id="UP000002139">
    <property type="component" value="Chromosome"/>
</dbReference>
<evidence type="ECO:0008006" key="4">
    <source>
        <dbReference type="Google" id="ProtNLM"/>
    </source>
</evidence>
<gene>
    <name evidence="2" type="ordered locus">sce9082</name>
</gene>
<dbReference type="PROSITE" id="PS51257">
    <property type="entry name" value="PROKAR_LIPOPROTEIN"/>
    <property type="match status" value="1"/>
</dbReference>
<keyword evidence="3" id="KW-1185">Reference proteome</keyword>
<keyword evidence="1" id="KW-0732">Signal</keyword>
<dbReference type="EMBL" id="AM746676">
    <property type="protein sequence ID" value="CAN99254.1"/>
    <property type="molecule type" value="Genomic_DNA"/>
</dbReference>
<protein>
    <recommendedName>
        <fullName evidence="4">Cytochrome c domain-containing protein</fullName>
    </recommendedName>
</protein>
<dbReference type="AlphaFoldDB" id="A9G9X9"/>
<reference evidence="2 3" key="1">
    <citation type="journal article" date="2007" name="Nat. Biotechnol.">
        <title>Complete genome sequence of the myxobacterium Sorangium cellulosum.</title>
        <authorList>
            <person name="Schneiker S."/>
            <person name="Perlova O."/>
            <person name="Kaiser O."/>
            <person name="Gerth K."/>
            <person name="Alici A."/>
            <person name="Altmeyer M.O."/>
            <person name="Bartels D."/>
            <person name="Bekel T."/>
            <person name="Beyer S."/>
            <person name="Bode E."/>
            <person name="Bode H.B."/>
            <person name="Bolten C.J."/>
            <person name="Choudhuri J.V."/>
            <person name="Doss S."/>
            <person name="Elnakady Y.A."/>
            <person name="Frank B."/>
            <person name="Gaigalat L."/>
            <person name="Goesmann A."/>
            <person name="Groeger C."/>
            <person name="Gross F."/>
            <person name="Jelsbak L."/>
            <person name="Jelsbak L."/>
            <person name="Kalinowski J."/>
            <person name="Kegler C."/>
            <person name="Knauber T."/>
            <person name="Konietzny S."/>
            <person name="Kopp M."/>
            <person name="Krause L."/>
            <person name="Krug D."/>
            <person name="Linke B."/>
            <person name="Mahmud T."/>
            <person name="Martinez-Arias R."/>
            <person name="McHardy A.C."/>
            <person name="Merai M."/>
            <person name="Meyer F."/>
            <person name="Mormann S."/>
            <person name="Munoz-Dorado J."/>
            <person name="Perez J."/>
            <person name="Pradella S."/>
            <person name="Rachid S."/>
            <person name="Raddatz G."/>
            <person name="Rosenau F."/>
            <person name="Rueckert C."/>
            <person name="Sasse F."/>
            <person name="Scharfe M."/>
            <person name="Schuster S.C."/>
            <person name="Suen G."/>
            <person name="Treuner-Lange A."/>
            <person name="Velicer G.J."/>
            <person name="Vorholter F.-J."/>
            <person name="Weissman K.J."/>
            <person name="Welch R.D."/>
            <person name="Wenzel S.C."/>
            <person name="Whitworth D.E."/>
            <person name="Wilhelm S."/>
            <person name="Wittmann C."/>
            <person name="Bloecker H."/>
            <person name="Puehler A."/>
            <person name="Mueller R."/>
        </authorList>
    </citation>
    <scope>NUCLEOTIDE SEQUENCE [LARGE SCALE GENOMIC DNA]</scope>
    <source>
        <strain evidence="3">So ce56</strain>
    </source>
</reference>